<name>A0ACD5YNX6_AVESA</name>
<evidence type="ECO:0000313" key="1">
    <source>
        <dbReference type="EnsemblPlants" id="AVESA.00010b.r2.6AG1013480.1.CDS"/>
    </source>
</evidence>
<dbReference type="EnsemblPlants" id="AVESA.00010b.r2.6AG1013480.1">
    <property type="protein sequence ID" value="AVESA.00010b.r2.6AG1013480.1.CDS"/>
    <property type="gene ID" value="AVESA.00010b.r2.6AG1013480"/>
</dbReference>
<protein>
    <submittedName>
        <fullName evidence="1">Uncharacterized protein</fullName>
    </submittedName>
</protein>
<reference evidence="1" key="2">
    <citation type="submission" date="2025-09" db="UniProtKB">
        <authorList>
            <consortium name="EnsemblPlants"/>
        </authorList>
    </citation>
    <scope>IDENTIFICATION</scope>
</reference>
<organism evidence="1 2">
    <name type="scientific">Avena sativa</name>
    <name type="common">Oat</name>
    <dbReference type="NCBI Taxonomy" id="4498"/>
    <lineage>
        <taxon>Eukaryota</taxon>
        <taxon>Viridiplantae</taxon>
        <taxon>Streptophyta</taxon>
        <taxon>Embryophyta</taxon>
        <taxon>Tracheophyta</taxon>
        <taxon>Spermatophyta</taxon>
        <taxon>Magnoliopsida</taxon>
        <taxon>Liliopsida</taxon>
        <taxon>Poales</taxon>
        <taxon>Poaceae</taxon>
        <taxon>BOP clade</taxon>
        <taxon>Pooideae</taxon>
        <taxon>Poodae</taxon>
        <taxon>Poeae</taxon>
        <taxon>Poeae Chloroplast Group 1 (Aveneae type)</taxon>
        <taxon>Aveninae</taxon>
        <taxon>Avena</taxon>
    </lineage>
</organism>
<reference evidence="1" key="1">
    <citation type="submission" date="2021-05" db="EMBL/GenBank/DDBJ databases">
        <authorList>
            <person name="Scholz U."/>
            <person name="Mascher M."/>
            <person name="Fiebig A."/>
        </authorList>
    </citation>
    <scope>NUCLEOTIDE SEQUENCE [LARGE SCALE GENOMIC DNA]</scope>
</reference>
<keyword evidence="2" id="KW-1185">Reference proteome</keyword>
<accession>A0ACD5YNX6</accession>
<evidence type="ECO:0000313" key="2">
    <source>
        <dbReference type="Proteomes" id="UP001732700"/>
    </source>
</evidence>
<proteinExistence type="predicted"/>
<sequence>MENKLQHTSGEPSRLPYRVIKHITNDFDKKRILGSGGFGTVYKGVYENGEDIAVKLLHNISGVFDDSEFQKEFNNLRGLKHHNIVELVGFCNEFEEELAEFEGRQVTAVRVRTALCFEYVHNGSLNRHISDEYTGFNWRTRYKIIKGISDGLKYLREGLESPIMHFDLKPDNILLDKHMPPKIADFGLSKLFGEENTKRTISSVGTCGYWPPEYIKHQIISREFDIFSLGVIIVKIMTGHEGYNSIVEMTTRKSVKLVHESWRRRLRGTLSHMQLEVYCNQVKRCIEIALDCLKSNRQERPTIHDIVSSLNETERIIGDLRLQKEQAFSFGQGTILEFESIYDLNWDKLLAVEALGAEDDLVLQSRRKQVIFLDHGHQGPQKSLC</sequence>
<dbReference type="Proteomes" id="UP001732700">
    <property type="component" value="Chromosome 6A"/>
</dbReference>